<dbReference type="AlphaFoldDB" id="A0A975IZT2"/>
<dbReference type="Gene3D" id="3.40.640.10">
    <property type="entry name" value="Type I PLP-dependent aspartate aminotransferase-like (Major domain)"/>
    <property type="match status" value="1"/>
</dbReference>
<evidence type="ECO:0000256" key="1">
    <source>
        <dbReference type="ARBA" id="ARBA00001933"/>
    </source>
</evidence>
<evidence type="ECO:0000256" key="2">
    <source>
        <dbReference type="ARBA" id="ARBA00022576"/>
    </source>
</evidence>
<dbReference type="InterPro" id="IPR049704">
    <property type="entry name" value="Aminotrans_3_PPA_site"/>
</dbReference>
<dbReference type="InterPro" id="IPR015421">
    <property type="entry name" value="PyrdxlP-dep_Trfase_major"/>
</dbReference>
<dbReference type="EMBL" id="CP073100">
    <property type="protein sequence ID" value="QUE50160.1"/>
    <property type="molecule type" value="Genomic_DNA"/>
</dbReference>
<keyword evidence="7" id="KW-1185">Reference proteome</keyword>
<evidence type="ECO:0000313" key="7">
    <source>
        <dbReference type="Proteomes" id="UP000676169"/>
    </source>
</evidence>
<dbReference type="GO" id="GO:0042802">
    <property type="term" value="F:identical protein binding"/>
    <property type="evidence" value="ECO:0007669"/>
    <property type="project" value="TreeGrafter"/>
</dbReference>
<comment type="similarity">
    <text evidence="5">Belongs to the class-III pyridoxal-phosphate-dependent aminotransferase family.</text>
</comment>
<gene>
    <name evidence="6" type="ORF">KBB96_14940</name>
</gene>
<evidence type="ECO:0000313" key="6">
    <source>
        <dbReference type="EMBL" id="QUE50160.1"/>
    </source>
</evidence>
<dbReference type="GO" id="GO:0008483">
    <property type="term" value="F:transaminase activity"/>
    <property type="evidence" value="ECO:0007669"/>
    <property type="project" value="UniProtKB-KW"/>
</dbReference>
<proteinExistence type="inferred from homology"/>
<dbReference type="Proteomes" id="UP000676169">
    <property type="component" value="Chromosome"/>
</dbReference>
<dbReference type="InterPro" id="IPR005814">
    <property type="entry name" value="Aminotrans_3"/>
</dbReference>
<sequence length="434" mass="46359">MLPDLITPVPGPRSQQLAARLGEVECRNTTFRSPEWPVFWERAEGVNVWDADGNRYLELTSAFGVATLGHGFTAEAVRHQSRDLLHAMGDVHPARLKVELCERLSAITFESWTGGKGKTLLGNSGFEAVEAALKTAALATRRTGILAFEGAYHGLGYGALLGAGIPWFREPFDNQLARITTLLPFPADETGLDAFRSALANVDGHDIGAVLVEPIQGRGGIIIPPPSFLRELREWCDQTGALLIFDEIFTGLNRTGKRFACEWDGVVPDLVCLGKALSGGFPISACVGKAAVMDAWPETHGEALHTSTFLGNPLGCAMAIAALDEHLKPATTAAAADQGTALHTALMTLSGEPFVTAVRGRGLLQAIELHHPDGRPAGDVAIGIVQELLQQGVLLLPEGPTGHVLAFSPPLGLDAGEIGFAVEWLRQSLRRKNK</sequence>
<organism evidence="6 7">
    <name type="scientific">Luteolibacter ambystomatis</name>
    <dbReference type="NCBI Taxonomy" id="2824561"/>
    <lineage>
        <taxon>Bacteria</taxon>
        <taxon>Pseudomonadati</taxon>
        <taxon>Verrucomicrobiota</taxon>
        <taxon>Verrucomicrobiia</taxon>
        <taxon>Verrucomicrobiales</taxon>
        <taxon>Verrucomicrobiaceae</taxon>
        <taxon>Luteolibacter</taxon>
    </lineage>
</organism>
<dbReference type="GO" id="GO:0030170">
    <property type="term" value="F:pyridoxal phosphate binding"/>
    <property type="evidence" value="ECO:0007669"/>
    <property type="project" value="InterPro"/>
</dbReference>
<dbReference type="PANTHER" id="PTHR11986:SF79">
    <property type="entry name" value="ACETYLORNITHINE AMINOTRANSFERASE, MITOCHONDRIAL"/>
    <property type="match status" value="1"/>
</dbReference>
<keyword evidence="3" id="KW-0808">Transferase</keyword>
<dbReference type="Pfam" id="PF00202">
    <property type="entry name" value="Aminotran_3"/>
    <property type="match status" value="1"/>
</dbReference>
<dbReference type="KEGG" id="lamb:KBB96_14940"/>
<keyword evidence="4 5" id="KW-0663">Pyridoxal phosphate</keyword>
<name>A0A975IZT2_9BACT</name>
<evidence type="ECO:0000256" key="3">
    <source>
        <dbReference type="ARBA" id="ARBA00022679"/>
    </source>
</evidence>
<evidence type="ECO:0000256" key="5">
    <source>
        <dbReference type="RuleBase" id="RU003560"/>
    </source>
</evidence>
<keyword evidence="2 6" id="KW-0032">Aminotransferase</keyword>
<dbReference type="FunFam" id="3.40.640.10:FF:000004">
    <property type="entry name" value="Acetylornithine aminotransferase"/>
    <property type="match status" value="1"/>
</dbReference>
<dbReference type="CDD" id="cd00610">
    <property type="entry name" value="OAT_like"/>
    <property type="match status" value="1"/>
</dbReference>
<accession>A0A975IZT2</accession>
<reference evidence="6" key="1">
    <citation type="submission" date="2021-04" db="EMBL/GenBank/DDBJ databases">
        <title>Luteolibacter sp. 32A isolated from the skin of an Anderson's salamander (Ambystoma andersonii).</title>
        <authorList>
            <person name="Spergser J."/>
            <person name="Busse H.-J."/>
        </authorList>
    </citation>
    <scope>NUCLEOTIDE SEQUENCE</scope>
    <source>
        <strain evidence="6">32A</strain>
    </source>
</reference>
<dbReference type="InterPro" id="IPR015424">
    <property type="entry name" value="PyrdxlP-dep_Trfase"/>
</dbReference>
<evidence type="ECO:0000256" key="4">
    <source>
        <dbReference type="ARBA" id="ARBA00022898"/>
    </source>
</evidence>
<dbReference type="InterPro" id="IPR015422">
    <property type="entry name" value="PyrdxlP-dep_Trfase_small"/>
</dbReference>
<comment type="cofactor">
    <cofactor evidence="1">
        <name>pyridoxal 5'-phosphate</name>
        <dbReference type="ChEBI" id="CHEBI:597326"/>
    </cofactor>
</comment>
<protein>
    <submittedName>
        <fullName evidence="6">Aspartate aminotransferase family protein</fullName>
    </submittedName>
</protein>
<dbReference type="PANTHER" id="PTHR11986">
    <property type="entry name" value="AMINOTRANSFERASE CLASS III"/>
    <property type="match status" value="1"/>
</dbReference>
<dbReference type="PROSITE" id="PS00600">
    <property type="entry name" value="AA_TRANSFER_CLASS_3"/>
    <property type="match status" value="1"/>
</dbReference>
<dbReference type="SUPFAM" id="SSF53383">
    <property type="entry name" value="PLP-dependent transferases"/>
    <property type="match status" value="1"/>
</dbReference>
<dbReference type="PIRSF" id="PIRSF000521">
    <property type="entry name" value="Transaminase_4ab_Lys_Orn"/>
    <property type="match status" value="1"/>
</dbReference>
<dbReference type="RefSeq" id="WP_211630250.1">
    <property type="nucleotide sequence ID" value="NZ_CP073100.1"/>
</dbReference>
<dbReference type="InterPro" id="IPR050103">
    <property type="entry name" value="Class-III_PLP-dep_AT"/>
</dbReference>
<dbReference type="Gene3D" id="3.90.1150.10">
    <property type="entry name" value="Aspartate Aminotransferase, domain 1"/>
    <property type="match status" value="1"/>
</dbReference>